<dbReference type="InterPro" id="IPR001466">
    <property type="entry name" value="Beta-lactam-related"/>
</dbReference>
<keyword evidence="4" id="KW-1185">Reference proteome</keyword>
<evidence type="ECO:0000313" key="4">
    <source>
        <dbReference type="Proteomes" id="UP000753802"/>
    </source>
</evidence>
<protein>
    <submittedName>
        <fullName evidence="3">Beta-lactamase family protein</fullName>
    </submittedName>
</protein>
<feature type="chain" id="PRO_5046284648" evidence="1">
    <location>
        <begin position="26"/>
        <end position="445"/>
    </location>
</feature>
<keyword evidence="1" id="KW-0732">Signal</keyword>
<dbReference type="PANTHER" id="PTHR46825">
    <property type="entry name" value="D-ALANYL-D-ALANINE-CARBOXYPEPTIDASE/ENDOPEPTIDASE AMPH"/>
    <property type="match status" value="1"/>
</dbReference>
<feature type="signal peptide" evidence="1">
    <location>
        <begin position="1"/>
        <end position="25"/>
    </location>
</feature>
<accession>A0ABW9ZTA2</accession>
<proteinExistence type="predicted"/>
<name>A0ABW9ZTA2_9BACT</name>
<dbReference type="InterPro" id="IPR012338">
    <property type="entry name" value="Beta-lactam/transpept-like"/>
</dbReference>
<dbReference type="Pfam" id="PF00144">
    <property type="entry name" value="Beta-lactamase"/>
    <property type="match status" value="1"/>
</dbReference>
<dbReference type="Proteomes" id="UP000753802">
    <property type="component" value="Unassembled WGS sequence"/>
</dbReference>
<dbReference type="PANTHER" id="PTHR46825:SF9">
    <property type="entry name" value="BETA-LACTAMASE-RELATED DOMAIN-CONTAINING PROTEIN"/>
    <property type="match status" value="1"/>
</dbReference>
<dbReference type="Gene3D" id="3.40.710.10">
    <property type="entry name" value="DD-peptidase/beta-lactamase superfamily"/>
    <property type="match status" value="1"/>
</dbReference>
<dbReference type="InterPro" id="IPR050491">
    <property type="entry name" value="AmpC-like"/>
</dbReference>
<dbReference type="SUPFAM" id="SSF56601">
    <property type="entry name" value="beta-lactamase/transpeptidase-like"/>
    <property type="match status" value="1"/>
</dbReference>
<feature type="domain" description="Beta-lactamase-related" evidence="2">
    <location>
        <begin position="50"/>
        <end position="343"/>
    </location>
</feature>
<comment type="caution">
    <text evidence="3">The sequence shown here is derived from an EMBL/GenBank/DDBJ whole genome shotgun (WGS) entry which is preliminary data.</text>
</comment>
<dbReference type="RefSeq" id="WP_161818656.1">
    <property type="nucleotide sequence ID" value="NZ_JAACJS010000012.1"/>
</dbReference>
<reference evidence="3 4" key="1">
    <citation type="submission" date="2020-01" db="EMBL/GenBank/DDBJ databases">
        <title>Genome analysis.</title>
        <authorList>
            <person name="Wu S."/>
            <person name="Wang G."/>
        </authorList>
    </citation>
    <scope>NUCLEOTIDE SEQUENCE [LARGE SCALE GENOMIC DNA]</scope>
    <source>
        <strain evidence="3 4">SYL130</strain>
    </source>
</reference>
<gene>
    <name evidence="3" type="ORF">GWC95_10505</name>
</gene>
<organism evidence="3 4">
    <name type="scientific">Sediminibacterium roseum</name>
    <dbReference type="NCBI Taxonomy" id="1978412"/>
    <lineage>
        <taxon>Bacteria</taxon>
        <taxon>Pseudomonadati</taxon>
        <taxon>Bacteroidota</taxon>
        <taxon>Chitinophagia</taxon>
        <taxon>Chitinophagales</taxon>
        <taxon>Chitinophagaceae</taxon>
        <taxon>Sediminibacterium</taxon>
    </lineage>
</organism>
<evidence type="ECO:0000256" key="1">
    <source>
        <dbReference type="SAM" id="SignalP"/>
    </source>
</evidence>
<evidence type="ECO:0000259" key="2">
    <source>
        <dbReference type="Pfam" id="PF00144"/>
    </source>
</evidence>
<dbReference type="EMBL" id="JAACJS010000012">
    <property type="protein sequence ID" value="NCI50354.1"/>
    <property type="molecule type" value="Genomic_DNA"/>
</dbReference>
<sequence>MKRSIFWAVLSAGILFLLTGASAGAQDFNKAKLDSVLVSLEKNNKFMGGIALMRDGQLIYAKNTGFSDVAKQTKANENTRYRIGSITKTFTAVLVMKANEEGRLNLDETLDKYFPGIANAAKITIRHLLTHRSGIHNFTNDASYQTWYTAPKTRSELVKTITDAGSDFEPGSKFSYSNSGFVLLSFILEDIYKTSYAHLVQEKIVKPLGLLYTSVGGKINAETNEARSYTFTQGWTLEKETDMSVPMGAGAIVSTPTDLVRFSEALFSGKLVGLTAVEEMKKLKDNVGSGLITFPFYDRTEFGHSGGIDGFSSLFSYDPEKRIAFAMISNGMNYNGNDLTIAALSAAYNKPYQVPLFSSYKATEEELDKLLGNYTSKEIGLKITIAREGTTLFAKIEGQGSRPLAAIDKNKFADDAAGVNVVFQPEQQTFTLSQHGRSFNFSKAL</sequence>
<evidence type="ECO:0000313" key="3">
    <source>
        <dbReference type="EMBL" id="NCI50354.1"/>
    </source>
</evidence>